<dbReference type="InterPro" id="IPR003661">
    <property type="entry name" value="HisK_dim/P_dom"/>
</dbReference>
<dbReference type="Pfam" id="PF00989">
    <property type="entry name" value="PAS"/>
    <property type="match status" value="1"/>
</dbReference>
<proteinExistence type="predicted"/>
<keyword evidence="4" id="KW-1003">Cell membrane</keyword>
<dbReference type="Pfam" id="PF00512">
    <property type="entry name" value="HisKA"/>
    <property type="match status" value="1"/>
</dbReference>
<dbReference type="InterPro" id="IPR036890">
    <property type="entry name" value="HATPase_C_sf"/>
</dbReference>
<dbReference type="GO" id="GO:0006355">
    <property type="term" value="P:regulation of DNA-templated transcription"/>
    <property type="evidence" value="ECO:0007669"/>
    <property type="project" value="InterPro"/>
</dbReference>
<dbReference type="PATRIC" id="fig|1429438.4.peg.6405"/>
<dbReference type="Pfam" id="PF02518">
    <property type="entry name" value="HATPase_c"/>
    <property type="match status" value="1"/>
</dbReference>
<feature type="transmembrane region" description="Helical" evidence="12">
    <location>
        <begin position="167"/>
        <end position="191"/>
    </location>
</feature>
<evidence type="ECO:0000256" key="4">
    <source>
        <dbReference type="ARBA" id="ARBA00022475"/>
    </source>
</evidence>
<dbReference type="PROSITE" id="PS50109">
    <property type="entry name" value="HIS_KIN"/>
    <property type="match status" value="1"/>
</dbReference>
<keyword evidence="8" id="KW-0418">Kinase</keyword>
<comment type="subcellular location">
    <subcellularLocation>
        <location evidence="2">Cell membrane</location>
    </subcellularLocation>
</comment>
<dbReference type="FunFam" id="3.30.565.10:FF:000006">
    <property type="entry name" value="Sensor histidine kinase WalK"/>
    <property type="match status" value="1"/>
</dbReference>
<keyword evidence="7" id="KW-0547">Nucleotide-binding</keyword>
<dbReference type="InterPro" id="IPR050351">
    <property type="entry name" value="BphY/WalK/GraS-like"/>
</dbReference>
<keyword evidence="12" id="KW-1133">Transmembrane helix</keyword>
<reference evidence="15 16" key="1">
    <citation type="journal article" date="2014" name="Nature">
        <title>An environmental bacterial taxon with a large and distinct metabolic repertoire.</title>
        <authorList>
            <person name="Wilson M.C."/>
            <person name="Mori T."/>
            <person name="Ruckert C."/>
            <person name="Uria A.R."/>
            <person name="Helf M.J."/>
            <person name="Takada K."/>
            <person name="Gernert C."/>
            <person name="Steffens U.A."/>
            <person name="Heycke N."/>
            <person name="Schmitt S."/>
            <person name="Rinke C."/>
            <person name="Helfrich E.J."/>
            <person name="Brachmann A.O."/>
            <person name="Gurgui C."/>
            <person name="Wakimoto T."/>
            <person name="Kracht M."/>
            <person name="Crusemann M."/>
            <person name="Hentschel U."/>
            <person name="Abe I."/>
            <person name="Matsunaga S."/>
            <person name="Kalinowski J."/>
            <person name="Takeyama H."/>
            <person name="Piel J."/>
        </authorList>
    </citation>
    <scope>NUCLEOTIDE SEQUENCE [LARGE SCALE GENOMIC DNA]</scope>
    <source>
        <strain evidence="16">TSY1</strain>
    </source>
</reference>
<evidence type="ECO:0000256" key="6">
    <source>
        <dbReference type="ARBA" id="ARBA00022679"/>
    </source>
</evidence>
<keyword evidence="5" id="KW-0597">Phosphoprotein</keyword>
<evidence type="ECO:0000256" key="7">
    <source>
        <dbReference type="ARBA" id="ARBA00022741"/>
    </source>
</evidence>
<name>W4L9P9_ENTF1</name>
<evidence type="ECO:0000313" key="15">
    <source>
        <dbReference type="EMBL" id="ETW94644.1"/>
    </source>
</evidence>
<dbReference type="AlphaFoldDB" id="W4L9P9"/>
<dbReference type="SMART" id="SM00388">
    <property type="entry name" value="HisKA"/>
    <property type="match status" value="1"/>
</dbReference>
<dbReference type="EC" id="2.7.13.3" evidence="3"/>
<dbReference type="InterPro" id="IPR000014">
    <property type="entry name" value="PAS"/>
</dbReference>
<evidence type="ECO:0000256" key="11">
    <source>
        <dbReference type="ARBA" id="ARBA00023136"/>
    </source>
</evidence>
<keyword evidence="11 12" id="KW-0472">Membrane</keyword>
<dbReference type="InterPro" id="IPR005467">
    <property type="entry name" value="His_kinase_dom"/>
</dbReference>
<dbReference type="PRINTS" id="PR00344">
    <property type="entry name" value="BCTRLSENSOR"/>
</dbReference>
<evidence type="ECO:0000256" key="12">
    <source>
        <dbReference type="SAM" id="Phobius"/>
    </source>
</evidence>
<dbReference type="GO" id="GO:0005886">
    <property type="term" value="C:plasma membrane"/>
    <property type="evidence" value="ECO:0007669"/>
    <property type="project" value="UniProtKB-SubCell"/>
</dbReference>
<dbReference type="SMART" id="SM00304">
    <property type="entry name" value="HAMP"/>
    <property type="match status" value="1"/>
</dbReference>
<dbReference type="Gene3D" id="1.10.287.130">
    <property type="match status" value="1"/>
</dbReference>
<dbReference type="Pfam" id="PF00672">
    <property type="entry name" value="HAMP"/>
    <property type="match status" value="1"/>
</dbReference>
<dbReference type="GO" id="GO:0005524">
    <property type="term" value="F:ATP binding"/>
    <property type="evidence" value="ECO:0007669"/>
    <property type="project" value="UniProtKB-KW"/>
</dbReference>
<comment type="catalytic activity">
    <reaction evidence="1">
        <text>ATP + protein L-histidine = ADP + protein N-phospho-L-histidine.</text>
        <dbReference type="EC" id="2.7.13.3"/>
    </reaction>
</comment>
<evidence type="ECO:0000259" key="14">
    <source>
        <dbReference type="PROSITE" id="PS50885"/>
    </source>
</evidence>
<dbReference type="SUPFAM" id="SSF158472">
    <property type="entry name" value="HAMP domain-like"/>
    <property type="match status" value="1"/>
</dbReference>
<dbReference type="SUPFAM" id="SSF55874">
    <property type="entry name" value="ATPase domain of HSP90 chaperone/DNA topoisomerase II/histidine kinase"/>
    <property type="match status" value="1"/>
</dbReference>
<dbReference type="Gene3D" id="3.30.450.20">
    <property type="entry name" value="PAS domain"/>
    <property type="match status" value="2"/>
</dbReference>
<dbReference type="PANTHER" id="PTHR45453">
    <property type="entry name" value="PHOSPHATE REGULON SENSOR PROTEIN PHOR"/>
    <property type="match status" value="1"/>
</dbReference>
<evidence type="ECO:0000256" key="1">
    <source>
        <dbReference type="ARBA" id="ARBA00000085"/>
    </source>
</evidence>
<feature type="transmembrane region" description="Helical" evidence="12">
    <location>
        <begin position="12"/>
        <end position="31"/>
    </location>
</feature>
<dbReference type="InterPro" id="IPR036097">
    <property type="entry name" value="HisK_dim/P_sf"/>
</dbReference>
<feature type="domain" description="HAMP" evidence="14">
    <location>
        <begin position="192"/>
        <end position="244"/>
    </location>
</feature>
<dbReference type="CDD" id="cd00082">
    <property type="entry name" value="HisKA"/>
    <property type="match status" value="1"/>
</dbReference>
<dbReference type="SUPFAM" id="SSF55785">
    <property type="entry name" value="PYP-like sensor domain (PAS domain)"/>
    <property type="match status" value="1"/>
</dbReference>
<keyword evidence="10" id="KW-0902">Two-component regulatory system</keyword>
<dbReference type="Gene3D" id="3.30.565.10">
    <property type="entry name" value="Histidine kinase-like ATPase, C-terminal domain"/>
    <property type="match status" value="1"/>
</dbReference>
<accession>W4L9P9</accession>
<dbReference type="InterPro" id="IPR003660">
    <property type="entry name" value="HAMP_dom"/>
</dbReference>
<dbReference type="HOGENOM" id="CLU_000445_89_2_7"/>
<dbReference type="FunFam" id="1.10.287.130:FF:000008">
    <property type="entry name" value="Two-component sensor histidine kinase"/>
    <property type="match status" value="1"/>
</dbReference>
<keyword evidence="16" id="KW-1185">Reference proteome</keyword>
<evidence type="ECO:0000256" key="5">
    <source>
        <dbReference type="ARBA" id="ARBA00022553"/>
    </source>
</evidence>
<dbReference type="NCBIfam" id="NF046044">
    <property type="entry name" value="PnpS"/>
    <property type="match status" value="1"/>
</dbReference>
<dbReference type="InterPro" id="IPR004358">
    <property type="entry name" value="Sig_transdc_His_kin-like_C"/>
</dbReference>
<dbReference type="InterPro" id="IPR013767">
    <property type="entry name" value="PAS_fold"/>
</dbReference>
<evidence type="ECO:0000256" key="9">
    <source>
        <dbReference type="ARBA" id="ARBA00022840"/>
    </source>
</evidence>
<keyword evidence="12" id="KW-0812">Transmembrane</keyword>
<dbReference type="CDD" id="cd00130">
    <property type="entry name" value="PAS"/>
    <property type="match status" value="1"/>
</dbReference>
<dbReference type="PROSITE" id="PS50885">
    <property type="entry name" value="HAMP"/>
    <property type="match status" value="1"/>
</dbReference>
<evidence type="ECO:0000256" key="2">
    <source>
        <dbReference type="ARBA" id="ARBA00004236"/>
    </source>
</evidence>
<dbReference type="Proteomes" id="UP000019141">
    <property type="component" value="Unassembled WGS sequence"/>
</dbReference>
<dbReference type="GO" id="GO:0004721">
    <property type="term" value="F:phosphoprotein phosphatase activity"/>
    <property type="evidence" value="ECO:0007669"/>
    <property type="project" value="TreeGrafter"/>
</dbReference>
<dbReference type="CDD" id="cd06225">
    <property type="entry name" value="HAMP"/>
    <property type="match status" value="1"/>
</dbReference>
<dbReference type="InterPro" id="IPR003594">
    <property type="entry name" value="HATPase_dom"/>
</dbReference>
<evidence type="ECO:0000313" key="16">
    <source>
        <dbReference type="Proteomes" id="UP000019141"/>
    </source>
</evidence>
<dbReference type="GO" id="GO:0016036">
    <property type="term" value="P:cellular response to phosphate starvation"/>
    <property type="evidence" value="ECO:0007669"/>
    <property type="project" value="TreeGrafter"/>
</dbReference>
<comment type="caution">
    <text evidence="15">The sequence shown here is derived from an EMBL/GenBank/DDBJ whole genome shotgun (WGS) entry which is preliminary data.</text>
</comment>
<dbReference type="SUPFAM" id="SSF47384">
    <property type="entry name" value="Homodimeric domain of signal transducing histidine kinase"/>
    <property type="match status" value="1"/>
</dbReference>
<evidence type="ECO:0000256" key="10">
    <source>
        <dbReference type="ARBA" id="ARBA00023012"/>
    </source>
</evidence>
<evidence type="ECO:0000259" key="13">
    <source>
        <dbReference type="PROSITE" id="PS50109"/>
    </source>
</evidence>
<gene>
    <name evidence="15" type="ORF">ETSY1_33925</name>
</gene>
<organism evidence="15 16">
    <name type="scientific">Entotheonella factor</name>
    <dbReference type="NCBI Taxonomy" id="1429438"/>
    <lineage>
        <taxon>Bacteria</taxon>
        <taxon>Pseudomonadati</taxon>
        <taxon>Nitrospinota/Tectimicrobiota group</taxon>
        <taxon>Candidatus Tectimicrobiota</taxon>
        <taxon>Candidatus Entotheonellia</taxon>
        <taxon>Candidatus Entotheonellales</taxon>
        <taxon>Candidatus Entotheonellaceae</taxon>
        <taxon>Candidatus Entotheonella</taxon>
    </lineage>
</organism>
<sequence>MLRPRFLWKLYASYLVLLMCTTAGIGTLVAWHTSQTTHQTVRDALQTQAFLLRELAFNVFDASDPQSFSRRLQSDGAAIGTQVTMIRSDGNVLADSEDDPSRLPNHAGRPEIVAARQSNTMGTDIRISPRSGESTMYLAQPVRRQGQLLGYIRTAMPLTMLRDRLAYVWRTVLMVGSGAALIGLLFSILFARQVASPLQRMTDVATQLAGQYAPQPAFMRSKDEIENLTNAFDRMAHNLRDRMETIIKDRSQLLTVLGGMVEGVIAVDKNECVTHMNQAAGTILRINPEMSIGKHVWEVTRVRAVIETLGTTIDAPESISCEVCITQPRELTLQLNASPLWDSRGTLVGAVVVLHDVTDIRRLENIRRDFVANVSHELKTPITTIKGFVETLRDGAMDDREHAYRFLDIIANNGDRLHAIIEDLLSLSRLEQTEQTTGLMRQETRLKQMIDKAVQGCEAKAKSRQVTITTACDATLQFPVNASLIEQAIINLLDNAINYSKAGSTIHIAASRQADEITVCVKDEGIGIPQEHLPRLFERFYRVDKARSRERGGTGLGLAIVKHIAQVHGGQVSVTSTLGEGSTFTLHLPLT</sequence>
<protein>
    <recommendedName>
        <fullName evidence="3">histidine kinase</fullName>
        <ecNumber evidence="3">2.7.13.3</ecNumber>
    </recommendedName>
</protein>
<evidence type="ECO:0000256" key="3">
    <source>
        <dbReference type="ARBA" id="ARBA00012438"/>
    </source>
</evidence>
<dbReference type="SMART" id="SM00387">
    <property type="entry name" value="HATPase_c"/>
    <property type="match status" value="1"/>
</dbReference>
<dbReference type="InterPro" id="IPR035965">
    <property type="entry name" value="PAS-like_dom_sf"/>
</dbReference>
<keyword evidence="6" id="KW-0808">Transferase</keyword>
<feature type="domain" description="Histidine kinase" evidence="13">
    <location>
        <begin position="373"/>
        <end position="591"/>
    </location>
</feature>
<dbReference type="GO" id="GO:0000155">
    <property type="term" value="F:phosphorelay sensor kinase activity"/>
    <property type="evidence" value="ECO:0007669"/>
    <property type="project" value="InterPro"/>
</dbReference>
<evidence type="ECO:0000256" key="8">
    <source>
        <dbReference type="ARBA" id="ARBA00022777"/>
    </source>
</evidence>
<keyword evidence="9" id="KW-0067">ATP-binding</keyword>
<dbReference type="CDD" id="cd00075">
    <property type="entry name" value="HATPase"/>
    <property type="match status" value="1"/>
</dbReference>
<dbReference type="PANTHER" id="PTHR45453:SF1">
    <property type="entry name" value="PHOSPHATE REGULON SENSOR PROTEIN PHOR"/>
    <property type="match status" value="1"/>
</dbReference>
<dbReference type="Gene3D" id="6.10.340.10">
    <property type="match status" value="1"/>
</dbReference>
<dbReference type="EMBL" id="AZHW01001031">
    <property type="protein sequence ID" value="ETW94644.1"/>
    <property type="molecule type" value="Genomic_DNA"/>
</dbReference>